<dbReference type="InterPro" id="IPR036390">
    <property type="entry name" value="WH_DNA-bd_sf"/>
</dbReference>
<dbReference type="EMBL" id="MVHL01000104">
    <property type="protein sequence ID" value="ORA41938.1"/>
    <property type="molecule type" value="Genomic_DNA"/>
</dbReference>
<name>A0AAW5S9G4_MYCBC</name>
<dbReference type="AlphaFoldDB" id="A0AAW5S9G4"/>
<organism evidence="1 4">
    <name type="scientific">Mycobacterium bouchedurhonense</name>
    <dbReference type="NCBI Taxonomy" id="701041"/>
    <lineage>
        <taxon>Bacteria</taxon>
        <taxon>Bacillati</taxon>
        <taxon>Actinomycetota</taxon>
        <taxon>Actinomycetes</taxon>
        <taxon>Mycobacteriales</taxon>
        <taxon>Mycobacteriaceae</taxon>
        <taxon>Mycobacterium</taxon>
        <taxon>Mycobacterium avium complex (MAC)</taxon>
    </lineage>
</organism>
<dbReference type="RefSeq" id="WP_083071811.1">
    <property type="nucleotide sequence ID" value="NZ_JACKTG010000055.1"/>
</dbReference>
<dbReference type="Proteomes" id="UP000192293">
    <property type="component" value="Unassembled WGS sequence"/>
</dbReference>
<evidence type="ECO:0000313" key="4">
    <source>
        <dbReference type="Proteomes" id="UP001207588"/>
    </source>
</evidence>
<reference evidence="2 3" key="1">
    <citation type="submission" date="2017-02" db="EMBL/GenBank/DDBJ databases">
        <title>The new phylogeny of genus Mycobacterium.</title>
        <authorList>
            <person name="Tortoli E."/>
            <person name="Trovato A."/>
            <person name="Cirillo D.M."/>
        </authorList>
    </citation>
    <scope>NUCLEOTIDE SEQUENCE [LARGE SCALE GENOMIC DNA]</scope>
    <source>
        <strain evidence="2 3">DSM 45439</strain>
    </source>
</reference>
<reference evidence="1" key="2">
    <citation type="submission" date="2020-07" db="EMBL/GenBank/DDBJ databases">
        <authorList>
            <person name="Pettersson B.M.F."/>
            <person name="Behra P.R.K."/>
            <person name="Ramesh M."/>
            <person name="Das S."/>
            <person name="Dasgupta S."/>
            <person name="Kirsebom L.A."/>
        </authorList>
    </citation>
    <scope>NUCLEOTIDE SEQUENCE</scope>
    <source>
        <strain evidence="1">DSM 45439</strain>
    </source>
</reference>
<protein>
    <submittedName>
        <fullName evidence="1">MarR family transcriptional regulator</fullName>
    </submittedName>
</protein>
<comment type="caution">
    <text evidence="1">The sequence shown here is derived from an EMBL/GenBank/DDBJ whole genome shotgun (WGS) entry which is preliminary data.</text>
</comment>
<evidence type="ECO:0000313" key="1">
    <source>
        <dbReference type="EMBL" id="MCV6991590.1"/>
    </source>
</evidence>
<proteinExistence type="predicted"/>
<evidence type="ECO:0000313" key="3">
    <source>
        <dbReference type="Proteomes" id="UP000192293"/>
    </source>
</evidence>
<accession>A0AAW5S9G4</accession>
<keyword evidence="3" id="KW-1185">Reference proteome</keyword>
<dbReference type="EMBL" id="JACKTG010000055">
    <property type="protein sequence ID" value="MCV6991590.1"/>
    <property type="molecule type" value="Genomic_DNA"/>
</dbReference>
<reference evidence="1" key="3">
    <citation type="journal article" date="2022" name="BMC Genomics">
        <title>Comparative genome analysis of mycobacteria focusing on tRNA and non-coding RNA.</title>
        <authorList>
            <person name="Behra P.R.K."/>
            <person name="Pettersson B.M.F."/>
            <person name="Ramesh M."/>
            <person name="Das S."/>
            <person name="Dasgupta S."/>
            <person name="Kirsebom L.A."/>
        </authorList>
    </citation>
    <scope>NUCLEOTIDE SEQUENCE</scope>
    <source>
        <strain evidence="1">DSM 45439</strain>
    </source>
</reference>
<dbReference type="Proteomes" id="UP001207588">
    <property type="component" value="Unassembled WGS sequence"/>
</dbReference>
<dbReference type="SUPFAM" id="SSF46785">
    <property type="entry name" value="Winged helix' DNA-binding domain"/>
    <property type="match status" value="1"/>
</dbReference>
<gene>
    <name evidence="2" type="ORF">BST19_27040</name>
    <name evidence="1" type="ORF">H7I91_20310</name>
</gene>
<evidence type="ECO:0000313" key="2">
    <source>
        <dbReference type="EMBL" id="ORA41938.1"/>
    </source>
</evidence>
<sequence length="201" mass="21885">MTELKVLQAVRLKGRIAEADLPATVGADPAQVTTTVEKLTQSGMLVNGKMLRISPGGRERLNVLLAAERATINPEAIAAAYDDFRGVNADFKALVSDWQVKDGEPNTHLDIGYDAAVLKRLDRVHQKVMPIIATAATQVPRLVSYAAKLEGALGKLKAGDVAWLTRPIIDSYHTVWFELHEELILLTGLTREDEAKAGHAQ</sequence>